<comment type="caution">
    <text evidence="8">The sequence shown here is derived from an EMBL/GenBank/DDBJ whole genome shotgun (WGS) entry which is preliminary data.</text>
</comment>
<keyword evidence="9" id="KW-1185">Reference proteome</keyword>
<dbReference type="Pfam" id="PF00172">
    <property type="entry name" value="Zn_clus"/>
    <property type="match status" value="1"/>
</dbReference>
<dbReference type="EMBL" id="JAVHJL010000007">
    <property type="protein sequence ID" value="KAK6500511.1"/>
    <property type="molecule type" value="Genomic_DNA"/>
</dbReference>
<feature type="region of interest" description="Disordered" evidence="6">
    <location>
        <begin position="118"/>
        <end position="144"/>
    </location>
</feature>
<dbReference type="PROSITE" id="PS00463">
    <property type="entry name" value="ZN2_CY6_FUNGAL_1"/>
    <property type="match status" value="1"/>
</dbReference>
<evidence type="ECO:0000259" key="7">
    <source>
        <dbReference type="PROSITE" id="PS50048"/>
    </source>
</evidence>
<sequence length="455" mass="48870">MTDKEKHHKACDECRIRKLKCPGEYPACSRCVRDGVPCVYSLQKTMGRPRKRRRSDALRAHQAATMIKGDNSYINISAGDTNGRNTNQWLEGNVFMGDESRLLDLNILGPGDGHNHHVGGCIPHPANRSSSNSAAHFDPSLGGSSDTVTTDLDTLFDPSVQNIDFSSLLSDLSPSQDSPLPNPSTPSSCSAPSVVAPVAVAAVVAHHHHCTNASSQPMLSNLIDHTKIPLEVGTAMNPRDMTAFGISPETSLGLTCDCLLHFFSAIMTLKKMIYNPVHLSPPTPFSTPPPPISLEEITAISANAIEITKTSLKCASCNMCFTTLMNVGQLLGLLLRAYSQFLQTSSSVMPRAQAKKVVSEEMDKILDILGQVEIRSLARHGMVLGRDMRITKDMVGRGVIERIATGNWVGDRNPLCLKIVNMVRGLADGLICGVGVGECVNSSGGQCNSGLNTLS</sequence>
<feature type="region of interest" description="Disordered" evidence="6">
    <location>
        <begin position="171"/>
        <end position="191"/>
    </location>
</feature>
<dbReference type="SMART" id="SM00066">
    <property type="entry name" value="GAL4"/>
    <property type="match status" value="1"/>
</dbReference>
<dbReference type="PANTHER" id="PTHR47540">
    <property type="entry name" value="THIAMINE REPRESSIBLE GENES REGULATORY PROTEIN THI5"/>
    <property type="match status" value="1"/>
</dbReference>
<dbReference type="SUPFAM" id="SSF57701">
    <property type="entry name" value="Zn2/Cys6 DNA-binding domain"/>
    <property type="match status" value="1"/>
</dbReference>
<feature type="domain" description="Zn(2)-C6 fungal-type" evidence="7">
    <location>
        <begin position="10"/>
        <end position="40"/>
    </location>
</feature>
<dbReference type="Proteomes" id="UP001370758">
    <property type="component" value="Unassembled WGS sequence"/>
</dbReference>
<evidence type="ECO:0000256" key="6">
    <source>
        <dbReference type="SAM" id="MobiDB-lite"/>
    </source>
</evidence>
<dbReference type="GO" id="GO:0005634">
    <property type="term" value="C:nucleus"/>
    <property type="evidence" value="ECO:0007669"/>
    <property type="project" value="UniProtKB-SubCell"/>
</dbReference>
<dbReference type="CDD" id="cd00067">
    <property type="entry name" value="GAL4"/>
    <property type="match status" value="1"/>
</dbReference>
<dbReference type="InterPro" id="IPR051711">
    <property type="entry name" value="Stress_Response_Reg"/>
</dbReference>
<keyword evidence="2" id="KW-0805">Transcription regulation</keyword>
<dbReference type="GO" id="GO:0000981">
    <property type="term" value="F:DNA-binding transcription factor activity, RNA polymerase II-specific"/>
    <property type="evidence" value="ECO:0007669"/>
    <property type="project" value="InterPro"/>
</dbReference>
<dbReference type="PROSITE" id="PS50048">
    <property type="entry name" value="ZN2_CY6_FUNGAL_2"/>
    <property type="match status" value="1"/>
</dbReference>
<evidence type="ECO:0000313" key="9">
    <source>
        <dbReference type="Proteomes" id="UP001370758"/>
    </source>
</evidence>
<dbReference type="GO" id="GO:0043565">
    <property type="term" value="F:sequence-specific DNA binding"/>
    <property type="evidence" value="ECO:0007669"/>
    <property type="project" value="TreeGrafter"/>
</dbReference>
<organism evidence="8 9">
    <name type="scientific">Arthrobotrys musiformis</name>
    <dbReference type="NCBI Taxonomy" id="47236"/>
    <lineage>
        <taxon>Eukaryota</taxon>
        <taxon>Fungi</taxon>
        <taxon>Dikarya</taxon>
        <taxon>Ascomycota</taxon>
        <taxon>Pezizomycotina</taxon>
        <taxon>Orbiliomycetes</taxon>
        <taxon>Orbiliales</taxon>
        <taxon>Orbiliaceae</taxon>
        <taxon>Arthrobotrys</taxon>
    </lineage>
</organism>
<dbReference type="AlphaFoldDB" id="A0AAV9W447"/>
<evidence type="ECO:0000256" key="1">
    <source>
        <dbReference type="ARBA" id="ARBA00004123"/>
    </source>
</evidence>
<comment type="subcellular location">
    <subcellularLocation>
        <location evidence="1">Nucleus</location>
    </subcellularLocation>
</comment>
<proteinExistence type="predicted"/>
<dbReference type="InterPro" id="IPR001138">
    <property type="entry name" value="Zn2Cys6_DnaBD"/>
</dbReference>
<dbReference type="GO" id="GO:0045944">
    <property type="term" value="P:positive regulation of transcription by RNA polymerase II"/>
    <property type="evidence" value="ECO:0007669"/>
    <property type="project" value="TreeGrafter"/>
</dbReference>
<keyword evidence="3" id="KW-0238">DNA-binding</keyword>
<evidence type="ECO:0000256" key="4">
    <source>
        <dbReference type="ARBA" id="ARBA00023163"/>
    </source>
</evidence>
<dbReference type="PANTHER" id="PTHR47540:SF4">
    <property type="entry name" value="TRANSCRIPTION FACTOR RGLT"/>
    <property type="match status" value="1"/>
</dbReference>
<evidence type="ECO:0000256" key="5">
    <source>
        <dbReference type="ARBA" id="ARBA00023242"/>
    </source>
</evidence>
<reference evidence="8 9" key="1">
    <citation type="submission" date="2023-08" db="EMBL/GenBank/DDBJ databases">
        <authorList>
            <person name="Palmer J.M."/>
        </authorList>
    </citation>
    <scope>NUCLEOTIDE SEQUENCE [LARGE SCALE GENOMIC DNA]</scope>
    <source>
        <strain evidence="8 9">TWF481</strain>
    </source>
</reference>
<accession>A0AAV9W447</accession>
<dbReference type="Gene3D" id="4.10.240.10">
    <property type="entry name" value="Zn(2)-C6 fungal-type DNA-binding domain"/>
    <property type="match status" value="1"/>
</dbReference>
<keyword evidence="5" id="KW-0539">Nucleus</keyword>
<gene>
    <name evidence="8" type="ORF">TWF481_010855</name>
</gene>
<evidence type="ECO:0000256" key="2">
    <source>
        <dbReference type="ARBA" id="ARBA00023015"/>
    </source>
</evidence>
<keyword evidence="4" id="KW-0804">Transcription</keyword>
<name>A0AAV9W447_9PEZI</name>
<evidence type="ECO:0000313" key="8">
    <source>
        <dbReference type="EMBL" id="KAK6500511.1"/>
    </source>
</evidence>
<evidence type="ECO:0000256" key="3">
    <source>
        <dbReference type="ARBA" id="ARBA00023125"/>
    </source>
</evidence>
<protein>
    <recommendedName>
        <fullName evidence="7">Zn(2)-C6 fungal-type domain-containing protein</fullName>
    </recommendedName>
</protein>
<dbReference type="InterPro" id="IPR036864">
    <property type="entry name" value="Zn2-C6_fun-type_DNA-bd_sf"/>
</dbReference>
<dbReference type="GO" id="GO:0008270">
    <property type="term" value="F:zinc ion binding"/>
    <property type="evidence" value="ECO:0007669"/>
    <property type="project" value="InterPro"/>
</dbReference>